<reference evidence="3 4" key="1">
    <citation type="journal article" date="2015" name="Int. J. Syst. Evol. Microbiol.">
        <title>Exiguobacterium enclense sp. nov., isolated from sediment.</title>
        <authorList>
            <person name="Dastager S.G."/>
            <person name="Mawlankar R."/>
            <person name="Sonalkar V.V."/>
            <person name="Thorat M.N."/>
            <person name="Mual P."/>
            <person name="Verma A."/>
            <person name="Krishnamurthi S."/>
            <person name="Tang S.K."/>
            <person name="Li W.J."/>
        </authorList>
    </citation>
    <scope>NUCLEOTIDE SEQUENCE [LARGE SCALE GENOMIC DNA]</scope>
    <source>
        <strain evidence="3 4">NIO-1109</strain>
    </source>
</reference>
<dbReference type="Pfam" id="PF16571">
    <property type="entry name" value="FBP_C"/>
    <property type="match status" value="1"/>
</dbReference>
<dbReference type="CDD" id="cd16342">
    <property type="entry name" value="FusC_FusB"/>
    <property type="match status" value="1"/>
</dbReference>
<dbReference type="AlphaFoldDB" id="A0A0V8GF17"/>
<dbReference type="InterPro" id="IPR038344">
    <property type="entry name" value="EF-G_N_sf"/>
</dbReference>
<dbReference type="RefSeq" id="WP_058265547.1">
    <property type="nucleotide sequence ID" value="NZ_FMYN01000003.1"/>
</dbReference>
<name>A0A0V8GF17_9BACL</name>
<proteinExistence type="predicted"/>
<evidence type="ECO:0000313" key="3">
    <source>
        <dbReference type="EMBL" id="KSU48873.1"/>
    </source>
</evidence>
<protein>
    <recommendedName>
        <fullName evidence="5">Elongation factor G-binding protein</fullName>
    </recommendedName>
</protein>
<feature type="domain" description="Elongation factor G-binding protein C-terminal treble-clef zinc-finger" evidence="2">
    <location>
        <begin position="99"/>
        <end position="199"/>
    </location>
</feature>
<dbReference type="Proteomes" id="UP000053797">
    <property type="component" value="Unassembled WGS sequence"/>
</dbReference>
<dbReference type="InterPro" id="IPR010841">
    <property type="entry name" value="EF-G-binding_N"/>
</dbReference>
<gene>
    <name evidence="3" type="ORF">AS033_11130</name>
</gene>
<dbReference type="Pfam" id="PF07299">
    <property type="entry name" value="EF-G-binding_N"/>
    <property type="match status" value="1"/>
</dbReference>
<evidence type="ECO:0000313" key="4">
    <source>
        <dbReference type="Proteomes" id="UP000053797"/>
    </source>
</evidence>
<feature type="domain" description="Elongation factor G-binding protein N-terminal" evidence="1">
    <location>
        <begin position="4"/>
        <end position="86"/>
    </location>
</feature>
<evidence type="ECO:0008006" key="5">
    <source>
        <dbReference type="Google" id="ProtNLM"/>
    </source>
</evidence>
<organism evidence="3 4">
    <name type="scientific">Exiguobacterium indicum</name>
    <dbReference type="NCBI Taxonomy" id="296995"/>
    <lineage>
        <taxon>Bacteria</taxon>
        <taxon>Bacillati</taxon>
        <taxon>Bacillota</taxon>
        <taxon>Bacilli</taxon>
        <taxon>Bacillales</taxon>
        <taxon>Bacillales Family XII. Incertae Sedis</taxon>
        <taxon>Exiguobacterium</taxon>
    </lineage>
</organism>
<accession>A0A0V8GF17</accession>
<dbReference type="EMBL" id="LNQL01000003">
    <property type="protein sequence ID" value="KSU48873.1"/>
    <property type="molecule type" value="Genomic_DNA"/>
</dbReference>
<dbReference type="Gene3D" id="1.20.1280.250">
    <property type="match status" value="1"/>
</dbReference>
<evidence type="ECO:0000259" key="2">
    <source>
        <dbReference type="Pfam" id="PF16571"/>
    </source>
</evidence>
<dbReference type="InterPro" id="IPR032330">
    <property type="entry name" value="EF-G-binding_C"/>
</dbReference>
<comment type="caution">
    <text evidence="3">The sequence shown here is derived from an EMBL/GenBank/DDBJ whole genome shotgun (WGS) entry which is preliminary data.</text>
</comment>
<evidence type="ECO:0000259" key="1">
    <source>
        <dbReference type="Pfam" id="PF07299"/>
    </source>
</evidence>
<sequence>MDAFLLPYQYNFIRNQVDLLQHQFAAVHDPDVRDAVRYSAAEKIFDLLPVLTPEQEALLTNIRDAESEQDLLAYLAHVEPFVQPFPSISESRIRQLFKKTKKLHVPPLHSFEWAHTTFLSWNDTGNRKKYFVYPLDGQWIGVEGTYLPSIQKGICAICHTYSDITLVTATTRRSAEQHQTIGHHICIDSDACNQAVTNPEVIETFLARTQKK</sequence>